<dbReference type="GO" id="GO:0009279">
    <property type="term" value="C:cell outer membrane"/>
    <property type="evidence" value="ECO:0007669"/>
    <property type="project" value="UniProtKB-SubCell"/>
</dbReference>
<dbReference type="OrthoDB" id="572300at2"/>
<evidence type="ECO:0000256" key="9">
    <source>
        <dbReference type="SAM" id="SignalP"/>
    </source>
</evidence>
<feature type="domain" description="POTRA" evidence="10">
    <location>
        <begin position="68"/>
        <end position="143"/>
    </location>
</feature>
<dbReference type="InterPro" id="IPR013686">
    <property type="entry name" value="Polypept-transport_assoc_ShlB"/>
</dbReference>
<keyword evidence="7" id="KW-0472">Membrane</keyword>
<dbReference type="Proteomes" id="UP000319486">
    <property type="component" value="Unassembled WGS sequence"/>
</dbReference>
<dbReference type="GO" id="GO:0046819">
    <property type="term" value="P:protein secretion by the type V secretion system"/>
    <property type="evidence" value="ECO:0007669"/>
    <property type="project" value="TreeGrafter"/>
</dbReference>
<evidence type="ECO:0000256" key="6">
    <source>
        <dbReference type="ARBA" id="ARBA00022927"/>
    </source>
</evidence>
<gene>
    <name evidence="11" type="ORF">EAH88_09660</name>
</gene>
<evidence type="ECO:0000256" key="1">
    <source>
        <dbReference type="ARBA" id="ARBA00004442"/>
    </source>
</evidence>
<keyword evidence="9" id="KW-0732">Signal</keyword>
<evidence type="ECO:0000313" key="11">
    <source>
        <dbReference type="EMBL" id="TPG08511.1"/>
    </source>
</evidence>
<dbReference type="GO" id="GO:0008320">
    <property type="term" value="F:protein transmembrane transporter activity"/>
    <property type="evidence" value="ECO:0007669"/>
    <property type="project" value="TreeGrafter"/>
</dbReference>
<dbReference type="Gene3D" id="2.40.160.50">
    <property type="entry name" value="membrane protein fhac: a member of the omp85/tpsb transporter family"/>
    <property type="match status" value="1"/>
</dbReference>
<dbReference type="PROSITE" id="PS51779">
    <property type="entry name" value="POTRA"/>
    <property type="match status" value="1"/>
</dbReference>
<dbReference type="InterPro" id="IPR005565">
    <property type="entry name" value="Hemolysn_activator_HlyB_C"/>
</dbReference>
<evidence type="ECO:0000256" key="8">
    <source>
        <dbReference type="ARBA" id="ARBA00023237"/>
    </source>
</evidence>
<dbReference type="InterPro" id="IPR051544">
    <property type="entry name" value="TPS_OM_transporter"/>
</dbReference>
<dbReference type="Gene3D" id="3.10.20.310">
    <property type="entry name" value="membrane protein fhac"/>
    <property type="match status" value="1"/>
</dbReference>
<feature type="chain" id="PRO_5030107327" evidence="9">
    <location>
        <begin position="28"/>
        <end position="558"/>
    </location>
</feature>
<evidence type="ECO:0000313" key="12">
    <source>
        <dbReference type="Proteomes" id="UP000319486"/>
    </source>
</evidence>
<evidence type="ECO:0000256" key="5">
    <source>
        <dbReference type="ARBA" id="ARBA00022692"/>
    </source>
</evidence>
<keyword evidence="8" id="KW-0998">Cell outer membrane</keyword>
<feature type="signal peptide" evidence="9">
    <location>
        <begin position="1"/>
        <end position="27"/>
    </location>
</feature>
<dbReference type="Pfam" id="PF08479">
    <property type="entry name" value="POTRA_2"/>
    <property type="match status" value="1"/>
</dbReference>
<dbReference type="GO" id="GO:0098046">
    <property type="term" value="C:type V protein secretion system complex"/>
    <property type="evidence" value="ECO:0007669"/>
    <property type="project" value="TreeGrafter"/>
</dbReference>
<comment type="similarity">
    <text evidence="2">Belongs to the TPS (TC 1.B.20) family.</text>
</comment>
<name>A0A502F5P5_9GAMM</name>
<keyword evidence="6" id="KW-0653">Protein transport</keyword>
<evidence type="ECO:0000256" key="7">
    <source>
        <dbReference type="ARBA" id="ARBA00023136"/>
    </source>
</evidence>
<evidence type="ECO:0000256" key="2">
    <source>
        <dbReference type="ARBA" id="ARBA00009055"/>
    </source>
</evidence>
<keyword evidence="12" id="KW-1185">Reference proteome</keyword>
<accession>A0A502F5P5</accession>
<dbReference type="InterPro" id="IPR034746">
    <property type="entry name" value="POTRA"/>
</dbReference>
<protein>
    <submittedName>
        <fullName evidence="11">ShlB/FhaC/HecB family hemolysin secretion/activation protein</fullName>
    </submittedName>
</protein>
<evidence type="ECO:0000259" key="10">
    <source>
        <dbReference type="PROSITE" id="PS51779"/>
    </source>
</evidence>
<comment type="subcellular location">
    <subcellularLocation>
        <location evidence="1">Cell outer membrane</location>
    </subcellularLocation>
</comment>
<dbReference type="Pfam" id="PF03865">
    <property type="entry name" value="ShlB"/>
    <property type="match status" value="1"/>
</dbReference>
<proteinExistence type="inferred from homology"/>
<dbReference type="EMBL" id="RCZO01000005">
    <property type="protein sequence ID" value="TPG08511.1"/>
    <property type="molecule type" value="Genomic_DNA"/>
</dbReference>
<dbReference type="PANTHER" id="PTHR34597:SF1">
    <property type="entry name" value="HEME_HEMOPEXIN TRANSPORTER PROTEIN HUXB"/>
    <property type="match status" value="1"/>
</dbReference>
<dbReference type="AlphaFoldDB" id="A0A502F5P5"/>
<comment type="caution">
    <text evidence="11">The sequence shown here is derived from an EMBL/GenBank/DDBJ whole genome shotgun (WGS) entry which is preliminary data.</text>
</comment>
<keyword evidence="3" id="KW-0813">Transport</keyword>
<evidence type="ECO:0000256" key="3">
    <source>
        <dbReference type="ARBA" id="ARBA00022448"/>
    </source>
</evidence>
<sequence>MPSPFRFHFAPLALACFALPLATPAQTIPNSGQILQQVPPKPLEKPVAAPGLVIESPTSNTTEDATPFAVTHLQVEGNTIFGNATLHALVADGEGETQTLTQLNVLAQRITDYYHAHGYPLARALVPAQTLSGGTVRLQVVEARYDQIELANQSRIGDGLLRATLAPLHSGEVVTQSTLDTRLLLLGDLPGVEPHAILRPGTEPGTSTLDVQADAEPTLQGQLVADTAGSRYTGRLRVGAYLDINNPMRHGDQLSLGTLTSGRGLRYGRLGYQFTLNGHGTRLGAAYSMLAYALGGPLDALDAHGTARVSSAWLTQPLVRTHDSRLDVRLQFDRKQLRDRIDSTALRNDRHSNHWTASVVSQHGDDWGGGGLTSASLSLGHGRLGFANAAAAAADAATARTQGSYTHWNASLARLQNLSAATRVYVSLSGQYSNRNLDSSEQFLLGGSNSVRGYDVSSIAGASGWLDTVELRHDLPFDCAGRCEGSLFVDHGSLRVNADPWIAGRNQFDLDGVGIGFSWVGTRHWQAQVQLATPVGATPTLLGKRSSARAWLQVVRGF</sequence>
<keyword evidence="5" id="KW-0812">Transmembrane</keyword>
<reference evidence="11 12" key="1">
    <citation type="journal article" date="2019" name="Environ. Microbiol.">
        <title>Species interactions and distinct microbial communities in high Arctic permafrost affected cryosols are associated with the CH4 and CO2 gas fluxes.</title>
        <authorList>
            <person name="Altshuler I."/>
            <person name="Hamel J."/>
            <person name="Turney S."/>
            <person name="Magnuson E."/>
            <person name="Levesque R."/>
            <person name="Greer C."/>
            <person name="Whyte L.G."/>
        </authorList>
    </citation>
    <scope>NUCLEOTIDE SEQUENCE [LARGE SCALE GENOMIC DNA]</scope>
    <source>
        <strain evidence="11 12">S13Y</strain>
    </source>
</reference>
<dbReference type="RefSeq" id="WP_140652035.1">
    <property type="nucleotide sequence ID" value="NZ_RCZB01000009.1"/>
</dbReference>
<dbReference type="PANTHER" id="PTHR34597">
    <property type="entry name" value="SLR1661 PROTEIN"/>
    <property type="match status" value="1"/>
</dbReference>
<keyword evidence="4" id="KW-1134">Transmembrane beta strand</keyword>
<organism evidence="11 12">
    <name type="scientific">Rhodanobacter glycinis</name>
    <dbReference type="NCBI Taxonomy" id="582702"/>
    <lineage>
        <taxon>Bacteria</taxon>
        <taxon>Pseudomonadati</taxon>
        <taxon>Pseudomonadota</taxon>
        <taxon>Gammaproteobacteria</taxon>
        <taxon>Lysobacterales</taxon>
        <taxon>Rhodanobacteraceae</taxon>
        <taxon>Rhodanobacter</taxon>
    </lineage>
</organism>
<evidence type="ECO:0000256" key="4">
    <source>
        <dbReference type="ARBA" id="ARBA00022452"/>
    </source>
</evidence>